<name>A0A8J3KYA0_9ACTN</name>
<dbReference type="EMBL" id="BONI01000016">
    <property type="protein sequence ID" value="GIG05619.1"/>
    <property type="molecule type" value="Genomic_DNA"/>
</dbReference>
<keyword evidence="3" id="KW-1185">Reference proteome</keyword>
<protein>
    <submittedName>
        <fullName evidence="2">ABC transporter permease</fullName>
    </submittedName>
</protein>
<proteinExistence type="predicted"/>
<dbReference type="Pfam" id="PF12679">
    <property type="entry name" value="ABC2_membrane_2"/>
    <property type="match status" value="1"/>
</dbReference>
<feature type="transmembrane region" description="Helical" evidence="1">
    <location>
        <begin position="184"/>
        <end position="206"/>
    </location>
</feature>
<feature type="transmembrane region" description="Helical" evidence="1">
    <location>
        <begin position="234"/>
        <end position="254"/>
    </location>
</feature>
<reference evidence="2 3" key="1">
    <citation type="submission" date="2021-01" db="EMBL/GenBank/DDBJ databases">
        <title>Whole genome shotgun sequence of Catellatospora coxensis NBRC 107359.</title>
        <authorList>
            <person name="Komaki H."/>
            <person name="Tamura T."/>
        </authorList>
    </citation>
    <scope>NUCLEOTIDE SEQUENCE [LARGE SCALE GENOMIC DNA]</scope>
    <source>
        <strain evidence="2 3">NBRC 107359</strain>
    </source>
</reference>
<accession>A0A8J3KYA0</accession>
<dbReference type="AlphaFoldDB" id="A0A8J3KYA0"/>
<evidence type="ECO:0000256" key="1">
    <source>
        <dbReference type="SAM" id="Phobius"/>
    </source>
</evidence>
<gene>
    <name evidence="2" type="ORF">Cco03nite_23190</name>
</gene>
<dbReference type="GO" id="GO:0005886">
    <property type="term" value="C:plasma membrane"/>
    <property type="evidence" value="ECO:0007669"/>
    <property type="project" value="UniProtKB-SubCell"/>
</dbReference>
<keyword evidence="1" id="KW-0812">Transmembrane</keyword>
<feature type="transmembrane region" description="Helical" evidence="1">
    <location>
        <begin position="70"/>
        <end position="90"/>
    </location>
</feature>
<evidence type="ECO:0000313" key="2">
    <source>
        <dbReference type="EMBL" id="GIG05619.1"/>
    </source>
</evidence>
<organism evidence="2 3">
    <name type="scientific">Catellatospora coxensis</name>
    <dbReference type="NCBI Taxonomy" id="310354"/>
    <lineage>
        <taxon>Bacteria</taxon>
        <taxon>Bacillati</taxon>
        <taxon>Actinomycetota</taxon>
        <taxon>Actinomycetes</taxon>
        <taxon>Micromonosporales</taxon>
        <taxon>Micromonosporaceae</taxon>
        <taxon>Catellatospora</taxon>
    </lineage>
</organism>
<sequence>MSPLVRKTWRDDRRAIIGWALGIAAFTTIYTSFYASFAGAAQLKDDALPEGMKNFLSVQDMTSPAGYLQATVYSLVGPLLVVMAALVLTVRTIPRPEEDGGIELLMVNPLSRRAFAAQRLLATFIGVTALAAIPGVLVLAIAPGVGIDVPAGNIASASVGLVGLAWCYLGITFAVGAATGRRGLALAVGGGLAVTGYILRGISGIIDGGDWLKWLSPFHYFIGTDPLHTGWHPAHLLALVAVGVVGAAAGIVMFDRRDVGV</sequence>
<dbReference type="GO" id="GO:0140359">
    <property type="term" value="F:ABC-type transporter activity"/>
    <property type="evidence" value="ECO:0007669"/>
    <property type="project" value="InterPro"/>
</dbReference>
<comment type="caution">
    <text evidence="2">The sequence shown here is derived from an EMBL/GenBank/DDBJ whole genome shotgun (WGS) entry which is preliminary data.</text>
</comment>
<feature type="transmembrane region" description="Helical" evidence="1">
    <location>
        <begin position="154"/>
        <end position="177"/>
    </location>
</feature>
<feature type="transmembrane region" description="Helical" evidence="1">
    <location>
        <begin position="120"/>
        <end position="142"/>
    </location>
</feature>
<dbReference type="RefSeq" id="WP_203692055.1">
    <property type="nucleotide sequence ID" value="NZ_BAAALC010000025.1"/>
</dbReference>
<evidence type="ECO:0000313" key="3">
    <source>
        <dbReference type="Proteomes" id="UP000630887"/>
    </source>
</evidence>
<dbReference type="Proteomes" id="UP000630887">
    <property type="component" value="Unassembled WGS sequence"/>
</dbReference>
<keyword evidence="1" id="KW-0472">Membrane</keyword>
<keyword evidence="1" id="KW-1133">Transmembrane helix</keyword>
<feature type="transmembrane region" description="Helical" evidence="1">
    <location>
        <begin position="16"/>
        <end position="37"/>
    </location>
</feature>